<evidence type="ECO:0000256" key="4">
    <source>
        <dbReference type="SAM" id="SignalP"/>
    </source>
</evidence>
<reference evidence="6 7" key="1">
    <citation type="journal article" date="2016" name="Nat. Commun.">
        <title>Thousands of microbial genomes shed light on interconnected biogeochemical processes in an aquifer system.</title>
        <authorList>
            <person name="Anantharaman K."/>
            <person name="Brown C.T."/>
            <person name="Hug L.A."/>
            <person name="Sharon I."/>
            <person name="Castelle C.J."/>
            <person name="Probst A.J."/>
            <person name="Thomas B.C."/>
            <person name="Singh A."/>
            <person name="Wilkins M.J."/>
            <person name="Karaoz U."/>
            <person name="Brodie E.L."/>
            <person name="Williams K.H."/>
            <person name="Hubbard S.S."/>
            <person name="Banfield J.F."/>
        </authorList>
    </citation>
    <scope>NUCLEOTIDE SEQUENCE [LARGE SCALE GENOMIC DNA]</scope>
</reference>
<evidence type="ECO:0000256" key="2">
    <source>
        <dbReference type="ARBA" id="ARBA00023157"/>
    </source>
</evidence>
<dbReference type="SMART" id="SM00560">
    <property type="entry name" value="LamGL"/>
    <property type="match status" value="5"/>
</dbReference>
<evidence type="ECO:0000256" key="3">
    <source>
        <dbReference type="SAM" id="MobiDB-lite"/>
    </source>
</evidence>
<gene>
    <name evidence="6" type="ORF">A2827_01550</name>
</gene>
<dbReference type="PANTHER" id="PTHR42535">
    <property type="entry name" value="OOKINETE PROTEIN, PUTATIVE-RELATED"/>
    <property type="match status" value="1"/>
</dbReference>
<feature type="domain" description="LamG-like jellyroll fold" evidence="5">
    <location>
        <begin position="1016"/>
        <end position="1152"/>
    </location>
</feature>
<evidence type="ECO:0000256" key="1">
    <source>
        <dbReference type="ARBA" id="ARBA00022729"/>
    </source>
</evidence>
<dbReference type="InterPro" id="IPR006558">
    <property type="entry name" value="LamG-like"/>
</dbReference>
<comment type="caution">
    <text evidence="6">The sequence shown here is derived from an EMBL/GenBank/DDBJ whole genome shotgun (WGS) entry which is preliminary data.</text>
</comment>
<dbReference type="Pfam" id="PF13385">
    <property type="entry name" value="Laminin_G_3"/>
    <property type="match status" value="6"/>
</dbReference>
<protein>
    <recommendedName>
        <fullName evidence="5">LamG-like jellyroll fold domain-containing protein</fullName>
    </recommendedName>
</protein>
<evidence type="ECO:0000313" key="7">
    <source>
        <dbReference type="Proteomes" id="UP000177932"/>
    </source>
</evidence>
<feature type="domain" description="LamG-like jellyroll fold" evidence="5">
    <location>
        <begin position="118"/>
        <end position="262"/>
    </location>
</feature>
<dbReference type="EMBL" id="MHOD01000005">
    <property type="protein sequence ID" value="OGZ58491.1"/>
    <property type="molecule type" value="Genomic_DNA"/>
</dbReference>
<feature type="domain" description="LamG-like jellyroll fold" evidence="5">
    <location>
        <begin position="1228"/>
        <end position="1365"/>
    </location>
</feature>
<feature type="domain" description="LamG-like jellyroll fold" evidence="5">
    <location>
        <begin position="784"/>
        <end position="919"/>
    </location>
</feature>
<feature type="domain" description="LamG-like jellyroll fold" evidence="5">
    <location>
        <begin position="338"/>
        <end position="472"/>
    </location>
</feature>
<dbReference type="PANTHER" id="PTHR42535:SF2">
    <property type="entry name" value="CHROMOSOME UNDETERMINED SCAFFOLD_146, WHOLE GENOME SHOTGUN SEQUENCE"/>
    <property type="match status" value="1"/>
</dbReference>
<proteinExistence type="predicted"/>
<feature type="compositionally biased region" description="Polar residues" evidence="3">
    <location>
        <begin position="509"/>
        <end position="522"/>
    </location>
</feature>
<keyword evidence="2" id="KW-1015">Disulfide bond</keyword>
<dbReference type="Proteomes" id="UP000177932">
    <property type="component" value="Unassembled WGS sequence"/>
</dbReference>
<sequence length="1380" mass="146049">MKRKLAIFAISFISIFASASIVLGLNGYFGGGAGSEKIDASSLTLGLVAHWAFNEGSGQIVKDSSANNTNAVLGDTVAEGSDDPQWSASKAGYEGALDFDGSDDDVNAGDINAVDGISQMTVSALVKIDTLKDSGTIIGKYDDGVDNTGWAMLMGSVSNGGNNDAAFLLASGAYGYTTGDIISTGIWQYWTAVFNGSLSGNSNRAKFYLNGVEQSLTFVGTIPATTLTNAYNVLIGNVQASTVNMDGKIDEVRIYSRALSAAEVKMLYNRSGPAAHYKLDEGSGSTAYDSASTTGSGTITGTKWVTGKYGTALDFDGSDDVITVSNANPIDFDIGLKNAVTFSAWIFAHSDGENNNGQIIQKGTDTYIRLGNESNTKLSIGASIDLSTTDANATSTGSLTTNTWHHISVVWEDDSDDDLSIYIDGVLKAVSSNGSGGPASDGNNLLIGGATTNNFDGLIDDIRVYGYTRTAEEINLDYNAGFSARFGGSPNKDANRDLVGYWNFDEGTGQTVNDTSGSNNDGSLGADTGLASDDPSWTAGREKTGGGALIFDGTAEYVRIPDSASLNYNGMPGATVMGWVNLDTLPSGDQMTIYSHRNSTAANRTWNIEGTLGGNVLCETNDGDGSATATTDFTTGTWFHFACVWSPLGLTVYFNGVAEATDSAVEATLDDNSNIHAIGVRDQSGTRSQWLDGKIDEIRIYSRSLSASEIRYFYNSGGPIAYYKFDEGIGSTAFDSSNLANNGSITGARYVGGKYGTALDFDGSDDVVTVTNTGVIDFDEGLNSAVTFSAWINADSDGEGNLGQAIWKDDDTYIRVANESGGLLDIEAGINLVTIDPTLSISRAITINTWHHIVMIYEDDADDEITLYIDGIIRGSSSTGSGGPKVTDTNNLLIGGTTTANFDGRIDDVRVYNYARNEEEILVDYNAGLASRFGGSPNEDKTRGLVGYWSFDDGAGQILNDGSDANNDGILGGASAVEADDPKWAAGKQGNGGALDFDQTDDVVAVTANSTINDLFDFSLTAWFNADDGGASDLGRILEKTGAFLIFMSSVNSRLTFEAERWSTDGQWRMNYPVSIFGAWHHLAVVYSYANVSIDPVIYLDGVVFVTDTIAPVGPLSSETSNLYFGNVSAGNRGFDGRIDEIKIYNRMLSAAEVRDDFNQGRPIAFYKFEEGSGATAFDSMNLTADGSITGAFYVTGKYGSALDFDGSDDEVTVTNGSTIDMDIGLSKGLTFMAWINADSGGEGGTGRIFEKRAGTYMQVDTESGGKLDLEAALDLVTTDASINLSGLLRINTWHHVAMGYTDDDDDEISVYVDGKLAGTSVNGVAGPLTSDSTALTIGGGGGTTLNFDGSIDEFKVYYYERSASEILSDYNEGLNTRFR</sequence>
<feature type="signal peptide" evidence="4">
    <location>
        <begin position="1"/>
        <end position="19"/>
    </location>
</feature>
<organism evidence="6 7">
    <name type="scientific">Candidatus Spechtbacteria bacterium RIFCSPHIGHO2_01_FULL_43_30</name>
    <dbReference type="NCBI Taxonomy" id="1802158"/>
    <lineage>
        <taxon>Bacteria</taxon>
        <taxon>Candidatus Spechtiibacteriota</taxon>
    </lineage>
</organism>
<dbReference type="Gene3D" id="2.60.120.200">
    <property type="match status" value="6"/>
</dbReference>
<dbReference type="SUPFAM" id="SSF49899">
    <property type="entry name" value="Concanavalin A-like lectins/glucanases"/>
    <property type="match status" value="6"/>
</dbReference>
<feature type="chain" id="PRO_5009583084" description="LamG-like jellyroll fold domain-containing protein" evidence="4">
    <location>
        <begin position="20"/>
        <end position="1380"/>
    </location>
</feature>
<accession>A0A1G2H8A3</accession>
<feature type="region of interest" description="Disordered" evidence="3">
    <location>
        <begin position="509"/>
        <end position="539"/>
    </location>
</feature>
<evidence type="ECO:0000259" key="5">
    <source>
        <dbReference type="SMART" id="SM00560"/>
    </source>
</evidence>
<dbReference type="InterPro" id="IPR013320">
    <property type="entry name" value="ConA-like_dom_sf"/>
</dbReference>
<dbReference type="STRING" id="1802158.A2827_01550"/>
<evidence type="ECO:0000313" key="6">
    <source>
        <dbReference type="EMBL" id="OGZ58491.1"/>
    </source>
</evidence>
<keyword evidence="1 4" id="KW-0732">Signal</keyword>
<name>A0A1G2H8A3_9BACT</name>